<dbReference type="InterPro" id="IPR045864">
    <property type="entry name" value="aa-tRNA-synth_II/BPL/LPL"/>
</dbReference>
<dbReference type="InterPro" id="IPR047089">
    <property type="entry name" value="Asp-tRNA-ligase_1_N"/>
</dbReference>
<dbReference type="CDD" id="cd04317">
    <property type="entry name" value="EcAspRS_like_N"/>
    <property type="match status" value="1"/>
</dbReference>
<evidence type="ECO:0000256" key="6">
    <source>
        <dbReference type="ARBA" id="ARBA00023146"/>
    </source>
</evidence>
<dbReference type="EMBL" id="NNAY01001198">
    <property type="protein sequence ID" value="OXU24771.1"/>
    <property type="molecule type" value="Genomic_DNA"/>
</dbReference>
<dbReference type="NCBIfam" id="TIGR00459">
    <property type="entry name" value="aspS_bact"/>
    <property type="match status" value="1"/>
</dbReference>
<dbReference type="PRINTS" id="PR01042">
    <property type="entry name" value="TRNASYNTHASP"/>
</dbReference>
<dbReference type="InterPro" id="IPR004365">
    <property type="entry name" value="NA-bd_OB_tRNA"/>
</dbReference>
<dbReference type="GO" id="GO:0004815">
    <property type="term" value="F:aspartate-tRNA ligase activity"/>
    <property type="evidence" value="ECO:0007669"/>
    <property type="project" value="TreeGrafter"/>
</dbReference>
<keyword evidence="6" id="KW-0030">Aminoacyl-tRNA synthetase</keyword>
<dbReference type="GO" id="GO:0005524">
    <property type="term" value="F:ATP binding"/>
    <property type="evidence" value="ECO:0007669"/>
    <property type="project" value="UniProtKB-KW"/>
</dbReference>
<keyword evidence="9" id="KW-1185">Reference proteome</keyword>
<dbReference type="AlphaFoldDB" id="A0A232F245"/>
<dbReference type="InterPro" id="IPR002312">
    <property type="entry name" value="Asp/Asn-tRNA-synth_IIb"/>
</dbReference>
<name>A0A232F245_9HYME</name>
<dbReference type="PANTHER" id="PTHR22594">
    <property type="entry name" value="ASPARTYL/LYSYL-TRNA SYNTHETASE"/>
    <property type="match status" value="1"/>
</dbReference>
<evidence type="ECO:0000256" key="3">
    <source>
        <dbReference type="ARBA" id="ARBA00022741"/>
    </source>
</evidence>
<dbReference type="InterPro" id="IPR006195">
    <property type="entry name" value="aa-tRNA-synth_II"/>
</dbReference>
<keyword evidence="3" id="KW-0547">Nucleotide-binding</keyword>
<evidence type="ECO:0000259" key="7">
    <source>
        <dbReference type="PROSITE" id="PS50862"/>
    </source>
</evidence>
<dbReference type="PANTHER" id="PTHR22594:SF5">
    <property type="entry name" value="ASPARTATE--TRNA LIGASE, MITOCHONDRIAL"/>
    <property type="match status" value="1"/>
</dbReference>
<dbReference type="InterPro" id="IPR004524">
    <property type="entry name" value="Asp-tRNA-ligase_1"/>
</dbReference>
<reference evidence="8 9" key="1">
    <citation type="journal article" date="2017" name="Curr. Biol.">
        <title>The Evolution of Venom by Co-option of Single-Copy Genes.</title>
        <authorList>
            <person name="Martinson E.O."/>
            <person name="Mrinalini"/>
            <person name="Kelkar Y.D."/>
            <person name="Chang C.H."/>
            <person name="Werren J.H."/>
        </authorList>
    </citation>
    <scope>NUCLEOTIDE SEQUENCE [LARGE SCALE GENOMIC DNA]</scope>
    <source>
        <strain evidence="8 9">Alberta</strain>
        <tissue evidence="8">Whole body</tissue>
    </source>
</reference>
<keyword evidence="5" id="KW-0648">Protein biosynthesis</keyword>
<evidence type="ECO:0000256" key="4">
    <source>
        <dbReference type="ARBA" id="ARBA00022840"/>
    </source>
</evidence>
<dbReference type="InterPro" id="IPR012340">
    <property type="entry name" value="NA-bd_OB-fold"/>
</dbReference>
<dbReference type="OrthoDB" id="439710at2759"/>
<keyword evidence="4" id="KW-0067">ATP-binding</keyword>
<gene>
    <name evidence="8" type="ORF">TSAR_012504</name>
</gene>
<dbReference type="GO" id="GO:0006422">
    <property type="term" value="P:aspartyl-tRNA aminoacylation"/>
    <property type="evidence" value="ECO:0007669"/>
    <property type="project" value="TreeGrafter"/>
</dbReference>
<dbReference type="Gene3D" id="2.40.50.140">
    <property type="entry name" value="Nucleic acid-binding proteins"/>
    <property type="match status" value="1"/>
</dbReference>
<accession>A0A232F245</accession>
<dbReference type="SUPFAM" id="SSF55681">
    <property type="entry name" value="Class II aaRS and biotin synthetases"/>
    <property type="match status" value="1"/>
</dbReference>
<keyword evidence="2" id="KW-0436">Ligase</keyword>
<dbReference type="GO" id="GO:0003676">
    <property type="term" value="F:nucleic acid binding"/>
    <property type="evidence" value="ECO:0007669"/>
    <property type="project" value="InterPro"/>
</dbReference>
<dbReference type="Gene3D" id="3.30.1360.30">
    <property type="entry name" value="GAD-like domain"/>
    <property type="match status" value="1"/>
</dbReference>
<dbReference type="PROSITE" id="PS50862">
    <property type="entry name" value="AA_TRNA_LIGASE_II"/>
    <property type="match status" value="1"/>
</dbReference>
<evidence type="ECO:0000313" key="8">
    <source>
        <dbReference type="EMBL" id="OXU24771.1"/>
    </source>
</evidence>
<dbReference type="STRING" id="543379.A0A232F245"/>
<feature type="domain" description="Aminoacyl-transfer RNA synthetases class-II family profile" evidence="7">
    <location>
        <begin position="203"/>
        <end position="317"/>
    </location>
</feature>
<evidence type="ECO:0000256" key="2">
    <source>
        <dbReference type="ARBA" id="ARBA00022598"/>
    </source>
</evidence>
<evidence type="ECO:0000256" key="1">
    <source>
        <dbReference type="ARBA" id="ARBA00006303"/>
    </source>
</evidence>
<organism evidence="8 9">
    <name type="scientific">Trichomalopsis sarcophagae</name>
    <dbReference type="NCBI Taxonomy" id="543379"/>
    <lineage>
        <taxon>Eukaryota</taxon>
        <taxon>Metazoa</taxon>
        <taxon>Ecdysozoa</taxon>
        <taxon>Arthropoda</taxon>
        <taxon>Hexapoda</taxon>
        <taxon>Insecta</taxon>
        <taxon>Pterygota</taxon>
        <taxon>Neoptera</taxon>
        <taxon>Endopterygota</taxon>
        <taxon>Hymenoptera</taxon>
        <taxon>Apocrita</taxon>
        <taxon>Proctotrupomorpha</taxon>
        <taxon>Chalcidoidea</taxon>
        <taxon>Pteromalidae</taxon>
        <taxon>Pteromalinae</taxon>
        <taxon>Trichomalopsis</taxon>
    </lineage>
</organism>
<dbReference type="SUPFAM" id="SSF50249">
    <property type="entry name" value="Nucleic acid-binding proteins"/>
    <property type="match status" value="1"/>
</dbReference>
<protein>
    <recommendedName>
        <fullName evidence="7">Aminoacyl-transfer RNA synthetases class-II family profile domain-containing protein</fullName>
    </recommendedName>
</protein>
<proteinExistence type="inferred from homology"/>
<dbReference type="GO" id="GO:0005739">
    <property type="term" value="C:mitochondrion"/>
    <property type="evidence" value="ECO:0007669"/>
    <property type="project" value="TreeGrafter"/>
</dbReference>
<evidence type="ECO:0000313" key="9">
    <source>
        <dbReference type="Proteomes" id="UP000215335"/>
    </source>
</evidence>
<dbReference type="InterPro" id="IPR004115">
    <property type="entry name" value="GAD-like_sf"/>
</dbReference>
<comment type="caution">
    <text evidence="8">The sequence shown here is derived from an EMBL/GenBank/DDBJ whole genome shotgun (WGS) entry which is preliminary data.</text>
</comment>
<dbReference type="InterPro" id="IPR004364">
    <property type="entry name" value="Aa-tRNA-synt_II"/>
</dbReference>
<sequence>MFVRSKFLRYLCQQSFIKYRQTTAECSKCLQYVYRMSASVHTQQIPTQKVKIKPKVSVEAVNKFVNRTHTCGELTIFNSNENVTLCGWLEHERLGKFLILRDSYGSTQCIIDDDKADLRKLLLDLPLETVLTVNGTVVPRPEGQCNPKMKTGEIEVQVESLEILNTAKQPLPFSIRHFSKAKESLQMQYRYLALRFPELQRNLRLRSWVTMKMREYLINQCEFVDVATPTLFRKTPGGAQEFVVPTKHLGKFYSLVQSPQQFKQLLMVGGIDRYFQMAQCYRDEGSRQDRQPEFTQLDIEMSFVDREDIMDLTENLIANSWPESVEKHYPPFPRLTYEESMETYGTDSPDLRIPGRIHNITDIAHNAGDGFDLSCDLYVAVFSGKKEFLTKSAKEQLIRLAEQAFPKAKLVKHKVKDLELNGLSNLLSGLTRQNIVNQFKLQEKDVILMAYGPKQDAVGYIKQEAYVAINIESKIRQLLGKIRVEFTDIMESKGLTIRESGYKFAWIIDFPLFEIDEDTKCLKTTHHPFTMPHPEDMQNLLTAPLKACSRIAI</sequence>
<dbReference type="Proteomes" id="UP000215335">
    <property type="component" value="Unassembled WGS sequence"/>
</dbReference>
<dbReference type="Pfam" id="PF00152">
    <property type="entry name" value="tRNA-synt_2"/>
    <property type="match status" value="1"/>
</dbReference>
<dbReference type="Pfam" id="PF01336">
    <property type="entry name" value="tRNA_anti-codon"/>
    <property type="match status" value="1"/>
</dbReference>
<comment type="similarity">
    <text evidence="1">Belongs to the class-II aminoacyl-tRNA synthetase family. Type 1 subfamily.</text>
</comment>
<evidence type="ECO:0000256" key="5">
    <source>
        <dbReference type="ARBA" id="ARBA00022917"/>
    </source>
</evidence>
<dbReference type="Gene3D" id="3.30.930.10">
    <property type="entry name" value="Bira Bifunctional Protein, Domain 2"/>
    <property type="match status" value="1"/>
</dbReference>